<gene>
    <name evidence="1" type="ORF">Bhyg_01492</name>
</gene>
<dbReference type="EMBL" id="WJQU01000001">
    <property type="protein sequence ID" value="KAJ6646281.1"/>
    <property type="molecule type" value="Genomic_DNA"/>
</dbReference>
<evidence type="ECO:0000313" key="1">
    <source>
        <dbReference type="EMBL" id="KAJ6646281.1"/>
    </source>
</evidence>
<sequence>MNQNSQQYSFRTFKKKFTLKEILLIKFYYILNSTIQKERKLSLELQNYYLSPIEVHKSLNDLTNHWNISYFSNPVGDYVIGWRPAEITNARNLDRFQIQQVKCRCFMDEDCILSHFTETISQQKPNLLLEICKQIHSKRCLYAPSHTLIHRETKGQIIFIQNISFSWKNFIVFINFFHNNLLKHIRNASSKILYSVEIQNGHKDVFQFIFFEFPKFFEMRNFLENQEDQLGKDVVMSEIVFLLLVKCLSIP</sequence>
<evidence type="ECO:0000313" key="2">
    <source>
        <dbReference type="Proteomes" id="UP001151699"/>
    </source>
</evidence>
<proteinExistence type="predicted"/>
<name>A0A9Q0NAZ2_9DIPT</name>
<organism evidence="1 2">
    <name type="scientific">Pseudolycoriella hygida</name>
    <dbReference type="NCBI Taxonomy" id="35572"/>
    <lineage>
        <taxon>Eukaryota</taxon>
        <taxon>Metazoa</taxon>
        <taxon>Ecdysozoa</taxon>
        <taxon>Arthropoda</taxon>
        <taxon>Hexapoda</taxon>
        <taxon>Insecta</taxon>
        <taxon>Pterygota</taxon>
        <taxon>Neoptera</taxon>
        <taxon>Endopterygota</taxon>
        <taxon>Diptera</taxon>
        <taxon>Nematocera</taxon>
        <taxon>Sciaroidea</taxon>
        <taxon>Sciaridae</taxon>
        <taxon>Pseudolycoriella</taxon>
    </lineage>
</organism>
<protein>
    <submittedName>
        <fullName evidence="1">Uncharacterized protein</fullName>
    </submittedName>
</protein>
<keyword evidence="2" id="KW-1185">Reference proteome</keyword>
<dbReference type="AlphaFoldDB" id="A0A9Q0NAZ2"/>
<accession>A0A9Q0NAZ2</accession>
<reference evidence="1" key="1">
    <citation type="submission" date="2022-07" db="EMBL/GenBank/DDBJ databases">
        <authorList>
            <person name="Trinca V."/>
            <person name="Uliana J.V.C."/>
            <person name="Torres T.T."/>
            <person name="Ward R.J."/>
            <person name="Monesi N."/>
        </authorList>
    </citation>
    <scope>NUCLEOTIDE SEQUENCE</scope>
    <source>
        <strain evidence="1">HSMRA1968</strain>
        <tissue evidence="1">Whole embryos</tissue>
    </source>
</reference>
<dbReference type="Proteomes" id="UP001151699">
    <property type="component" value="Chromosome A"/>
</dbReference>
<comment type="caution">
    <text evidence="1">The sequence shown here is derived from an EMBL/GenBank/DDBJ whole genome shotgun (WGS) entry which is preliminary data.</text>
</comment>